<proteinExistence type="predicted"/>
<organism evidence="1 2">
    <name type="scientific">Fusarium decemcellulare</name>
    <dbReference type="NCBI Taxonomy" id="57161"/>
    <lineage>
        <taxon>Eukaryota</taxon>
        <taxon>Fungi</taxon>
        <taxon>Dikarya</taxon>
        <taxon>Ascomycota</taxon>
        <taxon>Pezizomycotina</taxon>
        <taxon>Sordariomycetes</taxon>
        <taxon>Hypocreomycetidae</taxon>
        <taxon>Hypocreales</taxon>
        <taxon>Nectriaceae</taxon>
        <taxon>Fusarium</taxon>
        <taxon>Fusarium decemcellulare species complex</taxon>
    </lineage>
</organism>
<dbReference type="Proteomes" id="UP001148629">
    <property type="component" value="Unassembled WGS sequence"/>
</dbReference>
<reference evidence="1" key="1">
    <citation type="submission" date="2022-08" db="EMBL/GenBank/DDBJ databases">
        <title>Genome Sequence of Fusarium decemcellulare.</title>
        <authorList>
            <person name="Buettner E."/>
        </authorList>
    </citation>
    <scope>NUCLEOTIDE SEQUENCE</scope>
    <source>
        <strain evidence="1">Babe19</strain>
    </source>
</reference>
<accession>A0ACC1SY88</accession>
<dbReference type="EMBL" id="JANRMS010000039">
    <property type="protein sequence ID" value="KAJ3548777.1"/>
    <property type="molecule type" value="Genomic_DNA"/>
</dbReference>
<name>A0ACC1SY88_9HYPO</name>
<gene>
    <name evidence="1" type="ORF">NM208_g851</name>
</gene>
<evidence type="ECO:0000313" key="1">
    <source>
        <dbReference type="EMBL" id="KAJ3548777.1"/>
    </source>
</evidence>
<evidence type="ECO:0000313" key="2">
    <source>
        <dbReference type="Proteomes" id="UP001148629"/>
    </source>
</evidence>
<comment type="caution">
    <text evidence="1">The sequence shown here is derived from an EMBL/GenBank/DDBJ whole genome shotgun (WGS) entry which is preliminary data.</text>
</comment>
<keyword evidence="2" id="KW-1185">Reference proteome</keyword>
<protein>
    <submittedName>
        <fullName evidence="1">Uncharacterized protein</fullName>
    </submittedName>
</protein>
<sequence length="329" mass="37818">MTGDEYCSGLWWNDILTGLLFKRFQPRPSKPNASLGLSIPSWSWAASESRVEFEYRLSSPSWHSSATTANSPQLQDARIQSILLAPLESVLFPMGRTTKAELEILTYTRQMVGRRLHSSQSPKQRAAEILGISSMTSNVCRIYENLEREYELHQERMPFATYGTFASNNRVTSRSLVESYSTGTTFMSLWHGLSSKDKWIGSMAQKRYGNGQRIPSLYSNMATDCYFGWSGTRHKAWALWNQQQKEIQRSEKNKILDHGGFELEFDSLALAYRYAEKPVLCLHIRGESGLLVERDTASQKYRRIGVYRRVSSHRLEDLSEWEERTVTLI</sequence>